<evidence type="ECO:0000259" key="2">
    <source>
        <dbReference type="PROSITE" id="PS50132"/>
    </source>
</evidence>
<dbReference type="InterPro" id="IPR016137">
    <property type="entry name" value="RGS"/>
</dbReference>
<dbReference type="Pfam" id="PF00615">
    <property type="entry name" value="RGS"/>
    <property type="match status" value="1"/>
</dbReference>
<dbReference type="Proteomes" id="UP001150062">
    <property type="component" value="Unassembled WGS sequence"/>
</dbReference>
<evidence type="ECO:0000313" key="4">
    <source>
        <dbReference type="Proteomes" id="UP001150062"/>
    </source>
</evidence>
<keyword evidence="1" id="KW-0472">Membrane</keyword>
<sequence>MQSNSGNLESLTSTVHTNSRIQSKNRNEFENIINEDYEEAIKSIESRFYTKRLKITSKVIFLAILIHVVVMAVISGILMSIGAVIEDKERGCRGESSFTTTMIVMVLSHLSTLIFFIWKIRKIKDPYKIKKERSFQVIGVLTFTLFNALNGIIIDIPIIYQICFLIYFDMFITYGYPLYLSLRESQMKKNLAEGKKMHYSTEHFLNILNNTEKLKYFVQFCQNDYSLENIMFYTAVIKFKKISSKNKRKKYSKKLFSTFIQTGAHLEINIESHTRKNIIEILENEQINSNLFDEANDEVFLLMLSNSYPTFLCSNYYKNLIHETNQLEIETTNHIDLELSPIKMSQTEECVSRSSQRI</sequence>
<proteinExistence type="predicted"/>
<protein>
    <submittedName>
        <fullName evidence="3">Regulator of g protein signaling</fullName>
    </submittedName>
</protein>
<feature type="domain" description="RGS" evidence="2">
    <location>
        <begin position="203"/>
        <end position="321"/>
    </location>
</feature>
<evidence type="ECO:0000256" key="1">
    <source>
        <dbReference type="SAM" id="Phobius"/>
    </source>
</evidence>
<reference evidence="3" key="1">
    <citation type="submission" date="2022-08" db="EMBL/GenBank/DDBJ databases">
        <title>Novel sulfate-reducing endosymbionts in the free-living metamonad Anaeramoeba.</title>
        <authorList>
            <person name="Jerlstrom-Hultqvist J."/>
            <person name="Cepicka I."/>
            <person name="Gallot-Lavallee L."/>
            <person name="Salas-Leiva D."/>
            <person name="Curtis B.A."/>
            <person name="Zahonova K."/>
            <person name="Pipaliya S."/>
            <person name="Dacks J."/>
            <person name="Roger A.J."/>
        </authorList>
    </citation>
    <scope>NUCLEOTIDE SEQUENCE</scope>
    <source>
        <strain evidence="3">Schooner1</strain>
    </source>
</reference>
<keyword evidence="1" id="KW-1133">Transmembrane helix</keyword>
<dbReference type="PANTHER" id="PTHR10845:SF192">
    <property type="entry name" value="DOUBLE HIT, ISOFORM B"/>
    <property type="match status" value="1"/>
</dbReference>
<dbReference type="CDD" id="cd07440">
    <property type="entry name" value="RGS"/>
    <property type="match status" value="1"/>
</dbReference>
<organism evidence="3 4">
    <name type="scientific">Anaeramoeba flamelloides</name>
    <dbReference type="NCBI Taxonomy" id="1746091"/>
    <lineage>
        <taxon>Eukaryota</taxon>
        <taxon>Metamonada</taxon>
        <taxon>Anaeramoebidae</taxon>
        <taxon>Anaeramoeba</taxon>
    </lineage>
</organism>
<accession>A0ABQ8YCT0</accession>
<comment type="caution">
    <text evidence="3">The sequence shown here is derived from an EMBL/GenBank/DDBJ whole genome shotgun (WGS) entry which is preliminary data.</text>
</comment>
<feature type="transmembrane region" description="Helical" evidence="1">
    <location>
        <begin position="134"/>
        <end position="153"/>
    </location>
</feature>
<dbReference type="SUPFAM" id="SSF48097">
    <property type="entry name" value="Regulator of G-protein signaling, RGS"/>
    <property type="match status" value="1"/>
</dbReference>
<dbReference type="InterPro" id="IPR036305">
    <property type="entry name" value="RGS_sf"/>
</dbReference>
<evidence type="ECO:0000313" key="3">
    <source>
        <dbReference type="EMBL" id="KAJ6242402.1"/>
    </source>
</evidence>
<gene>
    <name evidence="3" type="ORF">M0813_22540</name>
</gene>
<dbReference type="EMBL" id="JAOAOG010000175">
    <property type="protein sequence ID" value="KAJ6242402.1"/>
    <property type="molecule type" value="Genomic_DNA"/>
</dbReference>
<keyword evidence="4" id="KW-1185">Reference proteome</keyword>
<dbReference type="Gene3D" id="1.10.167.10">
    <property type="entry name" value="Regulator of G-protein Signalling 4, domain 2"/>
    <property type="match status" value="1"/>
</dbReference>
<dbReference type="PRINTS" id="PR01301">
    <property type="entry name" value="RGSPROTEIN"/>
</dbReference>
<name>A0ABQ8YCT0_9EUKA</name>
<keyword evidence="1" id="KW-0812">Transmembrane</keyword>
<feature type="transmembrane region" description="Helical" evidence="1">
    <location>
        <begin position="97"/>
        <end position="118"/>
    </location>
</feature>
<dbReference type="SMART" id="SM00315">
    <property type="entry name" value="RGS"/>
    <property type="match status" value="1"/>
</dbReference>
<dbReference type="PROSITE" id="PS50132">
    <property type="entry name" value="RGS"/>
    <property type="match status" value="1"/>
</dbReference>
<feature type="transmembrane region" description="Helical" evidence="1">
    <location>
        <begin position="159"/>
        <end position="179"/>
    </location>
</feature>
<dbReference type="InterPro" id="IPR044926">
    <property type="entry name" value="RGS_subdomain_2"/>
</dbReference>
<feature type="transmembrane region" description="Helical" evidence="1">
    <location>
        <begin position="59"/>
        <end position="85"/>
    </location>
</feature>
<dbReference type="PANTHER" id="PTHR10845">
    <property type="entry name" value="REGULATOR OF G PROTEIN SIGNALING"/>
    <property type="match status" value="1"/>
</dbReference>